<feature type="compositionally biased region" description="Basic and acidic residues" evidence="2">
    <location>
        <begin position="29"/>
        <end position="44"/>
    </location>
</feature>
<reference evidence="3" key="1">
    <citation type="submission" date="2021-08" db="EMBL/GenBank/DDBJ databases">
        <title>WGS assembly of Ceratopteris richardii.</title>
        <authorList>
            <person name="Marchant D.B."/>
            <person name="Chen G."/>
            <person name="Jenkins J."/>
            <person name="Shu S."/>
            <person name="Leebens-Mack J."/>
            <person name="Grimwood J."/>
            <person name="Schmutz J."/>
            <person name="Soltis P."/>
            <person name="Soltis D."/>
            <person name="Chen Z.-H."/>
        </authorList>
    </citation>
    <scope>NUCLEOTIDE SEQUENCE</scope>
    <source>
        <strain evidence="3">Whitten #5841</strain>
        <tissue evidence="3">Leaf</tissue>
    </source>
</reference>
<dbReference type="PANTHER" id="PTHR35766">
    <property type="entry name" value="OS08G0543600 PROTEIN"/>
    <property type="match status" value="1"/>
</dbReference>
<dbReference type="OrthoDB" id="2020644at2759"/>
<evidence type="ECO:0000313" key="3">
    <source>
        <dbReference type="EMBL" id="KAH7372616.1"/>
    </source>
</evidence>
<feature type="compositionally biased region" description="Basic and acidic residues" evidence="2">
    <location>
        <begin position="76"/>
        <end position="85"/>
    </location>
</feature>
<dbReference type="EMBL" id="CM035422">
    <property type="protein sequence ID" value="KAH7372616.1"/>
    <property type="molecule type" value="Genomic_DNA"/>
</dbReference>
<dbReference type="OMA" id="MIVSHEV"/>
<gene>
    <name evidence="3" type="ORF">KP509_17G013200</name>
</gene>
<dbReference type="PANTHER" id="PTHR35766:SF1">
    <property type="entry name" value="OS08G0543600 PROTEIN"/>
    <property type="match status" value="1"/>
</dbReference>
<dbReference type="AlphaFoldDB" id="A0A8T2SVZ5"/>
<evidence type="ECO:0000256" key="2">
    <source>
        <dbReference type="SAM" id="MobiDB-lite"/>
    </source>
</evidence>
<feature type="region of interest" description="Disordered" evidence="2">
    <location>
        <begin position="29"/>
        <end position="85"/>
    </location>
</feature>
<proteinExistence type="predicted"/>
<evidence type="ECO:0000313" key="4">
    <source>
        <dbReference type="Proteomes" id="UP000825935"/>
    </source>
</evidence>
<sequence>MEAVGGHNALLGIHNQVARKEWRVVTEGSARDRLAGDGPVDHGRVNGPSRIRHLHSESMRNGRMFRSSASSGSSSDSDHQNSDGKHNMIVSHEVLHQSGEDMKIYDEEPIQNGHSSSASNGLPLDFGGLNISKHETLEQRLHDVIRQREQIQRVEAELRAQFIARSEIIRMQNNFEEQTKQHSSVVSSLQEQLRDRDLRLQELEQKLEEKERQLHVNQKEFKGLLMLLIYATCFGEAFQSISVIVASE</sequence>
<protein>
    <submittedName>
        <fullName evidence="3">Uncharacterized protein</fullName>
    </submittedName>
</protein>
<accession>A0A8T2SVZ5</accession>
<keyword evidence="1" id="KW-0175">Coiled coil</keyword>
<evidence type="ECO:0000256" key="1">
    <source>
        <dbReference type="SAM" id="Coils"/>
    </source>
</evidence>
<feature type="coiled-coil region" evidence="1">
    <location>
        <begin position="186"/>
        <end position="220"/>
    </location>
</feature>
<keyword evidence="4" id="KW-1185">Reference proteome</keyword>
<organism evidence="3 4">
    <name type="scientific">Ceratopteris richardii</name>
    <name type="common">Triangle waterfern</name>
    <dbReference type="NCBI Taxonomy" id="49495"/>
    <lineage>
        <taxon>Eukaryota</taxon>
        <taxon>Viridiplantae</taxon>
        <taxon>Streptophyta</taxon>
        <taxon>Embryophyta</taxon>
        <taxon>Tracheophyta</taxon>
        <taxon>Polypodiopsida</taxon>
        <taxon>Polypodiidae</taxon>
        <taxon>Polypodiales</taxon>
        <taxon>Pteridineae</taxon>
        <taxon>Pteridaceae</taxon>
        <taxon>Parkerioideae</taxon>
        <taxon>Ceratopteris</taxon>
    </lineage>
</organism>
<name>A0A8T2SVZ5_CERRI</name>
<dbReference type="Proteomes" id="UP000825935">
    <property type="component" value="Chromosome 17"/>
</dbReference>
<comment type="caution">
    <text evidence="3">The sequence shown here is derived from an EMBL/GenBank/DDBJ whole genome shotgun (WGS) entry which is preliminary data.</text>
</comment>